<feature type="region of interest" description="Disordered" evidence="2">
    <location>
        <begin position="1"/>
        <end position="34"/>
    </location>
</feature>
<dbReference type="PROSITE" id="PS50048">
    <property type="entry name" value="ZN2_CY6_FUNGAL_2"/>
    <property type="match status" value="1"/>
</dbReference>
<dbReference type="PROSITE" id="PS00463">
    <property type="entry name" value="ZN2_CY6_FUNGAL_1"/>
    <property type="match status" value="1"/>
</dbReference>
<dbReference type="Gene3D" id="4.10.240.10">
    <property type="entry name" value="Zn(2)-C6 fungal-type DNA-binding domain"/>
    <property type="match status" value="1"/>
</dbReference>
<dbReference type="GO" id="GO:0000981">
    <property type="term" value="F:DNA-binding transcription factor activity, RNA polymerase II-specific"/>
    <property type="evidence" value="ECO:0007669"/>
    <property type="project" value="InterPro"/>
</dbReference>
<dbReference type="CDD" id="cd00067">
    <property type="entry name" value="GAL4"/>
    <property type="match status" value="1"/>
</dbReference>
<comment type="caution">
    <text evidence="4">The sequence shown here is derived from an EMBL/GenBank/DDBJ whole genome shotgun (WGS) entry which is preliminary data.</text>
</comment>
<name>A0AAD9SCQ5_PHOAM</name>
<dbReference type="InterPro" id="IPR053187">
    <property type="entry name" value="Notoamide_regulator"/>
</dbReference>
<keyword evidence="1" id="KW-0539">Nucleus</keyword>
<dbReference type="SMART" id="SM00066">
    <property type="entry name" value="GAL4"/>
    <property type="match status" value="1"/>
</dbReference>
<keyword evidence="5" id="KW-1185">Reference proteome</keyword>
<dbReference type="EMBL" id="JAUJFL010000004">
    <property type="protein sequence ID" value="KAK2604443.1"/>
    <property type="molecule type" value="Genomic_DNA"/>
</dbReference>
<evidence type="ECO:0000313" key="4">
    <source>
        <dbReference type="EMBL" id="KAK2604443.1"/>
    </source>
</evidence>
<dbReference type="PRINTS" id="PR00755">
    <property type="entry name" value="AFLATOXINBRP"/>
</dbReference>
<accession>A0AAD9SCQ5</accession>
<evidence type="ECO:0000313" key="5">
    <source>
        <dbReference type="Proteomes" id="UP001265746"/>
    </source>
</evidence>
<sequence length="697" mass="79740">MSEQSGGSQARRMRSLLPAPTTRQPGPKLQGLRPRQANATAVACQPCRIKKAKCSGDRPACRRCVLRHIWCQYVTQPGEMSSQALRRSYHDLQGRSKDHEELIELLKTLPDQEAQFVLQKLRSGSGISAILNQVKAGDLLLQLAVSPETRFRYEFPYQSEMPRDIVIDNPYLDSLIYEAASLYSPSQRPKPSGHTETGEITNLKSAECKSLYLKPFHAAQVIEPRLSDARPSLWTTICDDDVLMRDLLGVFLRCEFHFTAAFQKDYFLEDMAAQREDFCSSLLVNVTLAYSCCCYSRFENRAEYWNPNTLMYRFLAEAKRIWELEATKARITTIQAGIIFNVIHNLCGLDEIGQAYRVQALALAHKLRLFDGTIDRDEQSDRIRNGRAYAAWALYNWETLVGFSFMFPPLLRKPPEQALPDPSQDAEWYGEIWVNYPANQNLSPSYFGQIFKARSEFRVIMNEACHAAYTKGSKMTLDKAGELYSWLRNWYDGLPGPLLPRAIVLPGHLQLHMYYHNLILAIYEPLLDLKTNQNQEESLRRIVSDASKCLQTLIRLYYLRHGYDAMDLFIVIPLVLAGFKCIDAINDQTPESKLKDLRSTLVLIAKGLYSQRHNHYLAEALYRVVRGRMRPQEVALLHETTDIDDDKTIGREAMVQTVRSHWPVSIVGKDEDVDSYLLTNLVDNYAHLNVEETSQTS</sequence>
<evidence type="ECO:0000256" key="1">
    <source>
        <dbReference type="ARBA" id="ARBA00023242"/>
    </source>
</evidence>
<gene>
    <name evidence="4" type="ORF">N8I77_007374</name>
</gene>
<organism evidence="4 5">
    <name type="scientific">Phomopsis amygdali</name>
    <name type="common">Fusicoccum amygdali</name>
    <dbReference type="NCBI Taxonomy" id="1214568"/>
    <lineage>
        <taxon>Eukaryota</taxon>
        <taxon>Fungi</taxon>
        <taxon>Dikarya</taxon>
        <taxon>Ascomycota</taxon>
        <taxon>Pezizomycotina</taxon>
        <taxon>Sordariomycetes</taxon>
        <taxon>Sordariomycetidae</taxon>
        <taxon>Diaporthales</taxon>
        <taxon>Diaporthaceae</taxon>
        <taxon>Diaporthe</taxon>
    </lineage>
</organism>
<dbReference type="PANTHER" id="PTHR47256:SF1">
    <property type="entry name" value="ZN(II)2CYS6 TRANSCRIPTION FACTOR (EUROFUNG)"/>
    <property type="match status" value="1"/>
</dbReference>
<evidence type="ECO:0000259" key="3">
    <source>
        <dbReference type="PROSITE" id="PS50048"/>
    </source>
</evidence>
<dbReference type="InterPro" id="IPR036864">
    <property type="entry name" value="Zn2-C6_fun-type_DNA-bd_sf"/>
</dbReference>
<dbReference type="CDD" id="cd12148">
    <property type="entry name" value="fungal_TF_MHR"/>
    <property type="match status" value="1"/>
</dbReference>
<feature type="domain" description="Zn(2)-C6 fungal-type" evidence="3">
    <location>
        <begin position="43"/>
        <end position="73"/>
    </location>
</feature>
<protein>
    <recommendedName>
        <fullName evidence="3">Zn(2)-C6 fungal-type domain-containing protein</fullName>
    </recommendedName>
</protein>
<dbReference type="PANTHER" id="PTHR47256">
    <property type="entry name" value="ZN(II)2CYS6 TRANSCRIPTION FACTOR (EUROFUNG)-RELATED"/>
    <property type="match status" value="1"/>
</dbReference>
<dbReference type="Proteomes" id="UP001265746">
    <property type="component" value="Unassembled WGS sequence"/>
</dbReference>
<dbReference type="GO" id="GO:0008270">
    <property type="term" value="F:zinc ion binding"/>
    <property type="evidence" value="ECO:0007669"/>
    <property type="project" value="InterPro"/>
</dbReference>
<dbReference type="InterPro" id="IPR001138">
    <property type="entry name" value="Zn2Cys6_DnaBD"/>
</dbReference>
<dbReference type="SUPFAM" id="SSF57701">
    <property type="entry name" value="Zn2/Cys6 DNA-binding domain"/>
    <property type="match status" value="1"/>
</dbReference>
<dbReference type="AlphaFoldDB" id="A0AAD9SCQ5"/>
<evidence type="ECO:0000256" key="2">
    <source>
        <dbReference type="SAM" id="MobiDB-lite"/>
    </source>
</evidence>
<dbReference type="Pfam" id="PF00172">
    <property type="entry name" value="Zn_clus"/>
    <property type="match status" value="1"/>
</dbReference>
<reference evidence="4" key="1">
    <citation type="submission" date="2023-06" db="EMBL/GenBank/DDBJ databases">
        <authorList>
            <person name="Noh H."/>
        </authorList>
    </citation>
    <scope>NUCLEOTIDE SEQUENCE</scope>
    <source>
        <strain evidence="4">DUCC20226</strain>
    </source>
</reference>
<proteinExistence type="predicted"/>